<name>F3FQA3_PSESX</name>
<dbReference type="AlphaFoldDB" id="F3FQA3"/>
<dbReference type="Proteomes" id="UP000004471">
    <property type="component" value="Unassembled WGS sequence"/>
</dbReference>
<evidence type="ECO:0000313" key="2">
    <source>
        <dbReference type="Proteomes" id="UP000004471"/>
    </source>
</evidence>
<sequence>MSNTLRYSELSNRLAELEEHLITKEFSDIGDYDEHVKDMARGYRLLAHAEIESYVEDVVRQIADKTLAKWQASNIGSKELISILAALKNDPEISEKQLNALKTTEETV</sequence>
<comment type="caution">
    <text evidence="1">The sequence shown here is derived from an EMBL/GenBank/DDBJ whole genome shotgun (WGS) entry which is preliminary data.</text>
</comment>
<dbReference type="EMBL" id="AEAH01001221">
    <property type="protein sequence ID" value="EGH32395.1"/>
    <property type="molecule type" value="Genomic_DNA"/>
</dbReference>
<proteinExistence type="predicted"/>
<dbReference type="HOGENOM" id="CLU_2202680_0_0_6"/>
<organism evidence="1 2">
    <name type="scientific">Pseudomonas syringae pv. japonica str. M301072</name>
    <dbReference type="NCBI Taxonomy" id="629262"/>
    <lineage>
        <taxon>Bacteria</taxon>
        <taxon>Pseudomonadati</taxon>
        <taxon>Pseudomonadota</taxon>
        <taxon>Gammaproteobacteria</taxon>
        <taxon>Pseudomonadales</taxon>
        <taxon>Pseudomonadaceae</taxon>
        <taxon>Pseudomonas</taxon>
        <taxon>Pseudomonas syringae</taxon>
    </lineage>
</organism>
<gene>
    <name evidence="1" type="ORF">PSYJA_26932</name>
</gene>
<accession>F3FQA3</accession>
<evidence type="ECO:0000313" key="1">
    <source>
        <dbReference type="EMBL" id="EGH32395.1"/>
    </source>
</evidence>
<feature type="non-terminal residue" evidence="1">
    <location>
        <position position="108"/>
    </location>
</feature>
<reference evidence="1 2" key="1">
    <citation type="journal article" date="2011" name="PLoS Pathog.">
        <title>Dynamic evolution of pathogenicity revealed by sequencing and comparative genomics of 19 Pseudomonas syringae isolates.</title>
        <authorList>
            <person name="Baltrus D.A."/>
            <person name="Nishimura M.T."/>
            <person name="Romanchuk A."/>
            <person name="Chang J.H."/>
            <person name="Mukhtar M.S."/>
            <person name="Cherkis K."/>
            <person name="Roach J."/>
            <person name="Grant S.R."/>
            <person name="Jones C.D."/>
            <person name="Dangl J.L."/>
        </authorList>
    </citation>
    <scope>NUCLEOTIDE SEQUENCE [LARGE SCALE GENOMIC DNA]</scope>
    <source>
        <strain evidence="2">M301072PT</strain>
    </source>
</reference>
<protein>
    <submittedName>
        <fullName evidence="1">Uncharacterized protein</fullName>
    </submittedName>
</protein>